<dbReference type="Proteomes" id="UP000054270">
    <property type="component" value="Unassembled WGS sequence"/>
</dbReference>
<dbReference type="Pfam" id="PF08528">
    <property type="entry name" value="Whi5"/>
    <property type="match status" value="1"/>
</dbReference>
<keyword evidence="4" id="KW-0963">Cytoplasm</keyword>
<protein>
    <submittedName>
        <fullName evidence="10">Uncharacterized protein</fullName>
    </submittedName>
</protein>
<evidence type="ECO:0000256" key="9">
    <source>
        <dbReference type="SAM" id="MobiDB-lite"/>
    </source>
</evidence>
<feature type="compositionally biased region" description="Polar residues" evidence="9">
    <location>
        <begin position="188"/>
        <end position="197"/>
    </location>
</feature>
<evidence type="ECO:0000256" key="7">
    <source>
        <dbReference type="ARBA" id="ARBA00023163"/>
    </source>
</evidence>
<name>A0A0D2PDH7_HYPSF</name>
<evidence type="ECO:0000256" key="3">
    <source>
        <dbReference type="ARBA" id="ARBA00006922"/>
    </source>
</evidence>
<feature type="compositionally biased region" description="Polar residues" evidence="9">
    <location>
        <begin position="213"/>
        <end position="234"/>
    </location>
</feature>
<comment type="similarity">
    <text evidence="3">Belongs to the WHI5/NRM1 family.</text>
</comment>
<evidence type="ECO:0000256" key="4">
    <source>
        <dbReference type="ARBA" id="ARBA00022490"/>
    </source>
</evidence>
<keyword evidence="6" id="KW-0805">Transcription regulation</keyword>
<sequence length="349" mass="37746">MVASTSAATQAAENEKRKKQTMEKVKVNHLSRQLQMRLQYARLKVEHGWQKQNLNEVENLYFHNSHLRGPKTYPAPTVVAAQFQSASFPPPQLSFAQSRLSFRFGSTAIRNSTTAGSIIGNESHSNHISQGESNFTHVTPQETTADHPNATITTDSSAALNVPDNSSTSIHTDSSQSAPSLSILSTSRPQVPTGSNEDVSKIPDDHMGAAIESTPSPQDDQSPMDTSQNSTNHYPSVKYVRPRPNKVPPGSRAQVSLTAKDMYNFGSSSTLTYDSFWSTHSGSNTPRSGRGSIGATPAEYLTTFQIPGDFTSGIQDHSRSTTTSLFPSSSNFVSAPVYLETARNPGGPT</sequence>
<accession>A0A0D2PDH7</accession>
<feature type="compositionally biased region" description="Basic and acidic residues" evidence="9">
    <location>
        <begin position="198"/>
        <end position="207"/>
    </location>
</feature>
<evidence type="ECO:0000256" key="6">
    <source>
        <dbReference type="ARBA" id="ARBA00023015"/>
    </source>
</evidence>
<dbReference type="InterPro" id="IPR013734">
    <property type="entry name" value="TF_Nrm1/Whi5"/>
</dbReference>
<dbReference type="EMBL" id="KN817591">
    <property type="protein sequence ID" value="KJA18275.1"/>
    <property type="molecule type" value="Genomic_DNA"/>
</dbReference>
<dbReference type="GO" id="GO:0005737">
    <property type="term" value="C:cytoplasm"/>
    <property type="evidence" value="ECO:0007669"/>
    <property type="project" value="UniProtKB-SubCell"/>
</dbReference>
<evidence type="ECO:0000256" key="1">
    <source>
        <dbReference type="ARBA" id="ARBA00004123"/>
    </source>
</evidence>
<feature type="compositionally biased region" description="Polar residues" evidence="9">
    <location>
        <begin position="1"/>
        <end position="12"/>
    </location>
</feature>
<dbReference type="OMA" id="NHISQGE"/>
<proteinExistence type="inferred from homology"/>
<keyword evidence="5" id="KW-0678">Repressor</keyword>
<feature type="compositionally biased region" description="Basic and acidic residues" evidence="9">
    <location>
        <begin position="13"/>
        <end position="25"/>
    </location>
</feature>
<feature type="region of interest" description="Disordered" evidence="9">
    <location>
        <begin position="1"/>
        <end position="25"/>
    </location>
</feature>
<keyword evidence="7" id="KW-0804">Transcription</keyword>
<gene>
    <name evidence="10" type="ORF">HYPSUDRAFT_45451</name>
</gene>
<keyword evidence="8" id="KW-0539">Nucleus</keyword>
<evidence type="ECO:0000313" key="11">
    <source>
        <dbReference type="Proteomes" id="UP000054270"/>
    </source>
</evidence>
<dbReference type="OrthoDB" id="2359117at2759"/>
<comment type="subcellular location">
    <subcellularLocation>
        <location evidence="2">Cytoplasm</location>
    </subcellularLocation>
    <subcellularLocation>
        <location evidence="1">Nucleus</location>
    </subcellularLocation>
</comment>
<keyword evidence="11" id="KW-1185">Reference proteome</keyword>
<feature type="compositionally biased region" description="Low complexity" evidence="9">
    <location>
        <begin position="166"/>
        <end position="187"/>
    </location>
</feature>
<feature type="region of interest" description="Disordered" evidence="9">
    <location>
        <begin position="157"/>
        <end position="252"/>
    </location>
</feature>
<dbReference type="STRING" id="945553.A0A0D2PDH7"/>
<evidence type="ECO:0000256" key="5">
    <source>
        <dbReference type="ARBA" id="ARBA00022491"/>
    </source>
</evidence>
<dbReference type="GO" id="GO:0005634">
    <property type="term" value="C:nucleus"/>
    <property type="evidence" value="ECO:0007669"/>
    <property type="project" value="UniProtKB-SubCell"/>
</dbReference>
<dbReference type="AlphaFoldDB" id="A0A0D2PDH7"/>
<evidence type="ECO:0000313" key="10">
    <source>
        <dbReference type="EMBL" id="KJA18275.1"/>
    </source>
</evidence>
<evidence type="ECO:0000256" key="8">
    <source>
        <dbReference type="ARBA" id="ARBA00023242"/>
    </source>
</evidence>
<reference evidence="11" key="1">
    <citation type="submission" date="2014-04" db="EMBL/GenBank/DDBJ databases">
        <title>Evolutionary Origins and Diversification of the Mycorrhizal Mutualists.</title>
        <authorList>
            <consortium name="DOE Joint Genome Institute"/>
            <consortium name="Mycorrhizal Genomics Consortium"/>
            <person name="Kohler A."/>
            <person name="Kuo A."/>
            <person name="Nagy L.G."/>
            <person name="Floudas D."/>
            <person name="Copeland A."/>
            <person name="Barry K.W."/>
            <person name="Cichocki N."/>
            <person name="Veneault-Fourrey C."/>
            <person name="LaButti K."/>
            <person name="Lindquist E.A."/>
            <person name="Lipzen A."/>
            <person name="Lundell T."/>
            <person name="Morin E."/>
            <person name="Murat C."/>
            <person name="Riley R."/>
            <person name="Ohm R."/>
            <person name="Sun H."/>
            <person name="Tunlid A."/>
            <person name="Henrissat B."/>
            <person name="Grigoriev I.V."/>
            <person name="Hibbett D.S."/>
            <person name="Martin F."/>
        </authorList>
    </citation>
    <scope>NUCLEOTIDE SEQUENCE [LARGE SCALE GENOMIC DNA]</scope>
    <source>
        <strain evidence="11">FD-334 SS-4</strain>
    </source>
</reference>
<evidence type="ECO:0000256" key="2">
    <source>
        <dbReference type="ARBA" id="ARBA00004496"/>
    </source>
</evidence>
<organism evidence="10 11">
    <name type="scientific">Hypholoma sublateritium (strain FD-334 SS-4)</name>
    <dbReference type="NCBI Taxonomy" id="945553"/>
    <lineage>
        <taxon>Eukaryota</taxon>
        <taxon>Fungi</taxon>
        <taxon>Dikarya</taxon>
        <taxon>Basidiomycota</taxon>
        <taxon>Agaricomycotina</taxon>
        <taxon>Agaricomycetes</taxon>
        <taxon>Agaricomycetidae</taxon>
        <taxon>Agaricales</taxon>
        <taxon>Agaricineae</taxon>
        <taxon>Strophariaceae</taxon>
        <taxon>Hypholoma</taxon>
    </lineage>
</organism>